<dbReference type="InterPro" id="IPR035906">
    <property type="entry name" value="MetI-like_sf"/>
</dbReference>
<keyword evidence="10" id="KW-1185">Reference proteome</keyword>
<feature type="transmembrane region" description="Helical" evidence="7">
    <location>
        <begin position="398"/>
        <end position="422"/>
    </location>
</feature>
<feature type="transmembrane region" description="Helical" evidence="7">
    <location>
        <begin position="531"/>
        <end position="556"/>
    </location>
</feature>
<proteinExistence type="inferred from homology"/>
<keyword evidence="6 7" id="KW-0472">Membrane</keyword>
<evidence type="ECO:0000256" key="2">
    <source>
        <dbReference type="ARBA" id="ARBA00022448"/>
    </source>
</evidence>
<dbReference type="PANTHER" id="PTHR30183">
    <property type="entry name" value="MOLYBDENUM TRANSPORT SYSTEM PERMEASE PROTEIN MODB"/>
    <property type="match status" value="1"/>
</dbReference>
<feature type="domain" description="ABC transmembrane type-1" evidence="8">
    <location>
        <begin position="360"/>
        <end position="548"/>
    </location>
</feature>
<feature type="transmembrane region" description="Helical" evidence="7">
    <location>
        <begin position="209"/>
        <end position="232"/>
    </location>
</feature>
<feature type="transmembrane region" description="Helical" evidence="7">
    <location>
        <begin position="360"/>
        <end position="382"/>
    </location>
</feature>
<keyword evidence="2 7" id="KW-0813">Transport</keyword>
<evidence type="ECO:0000256" key="6">
    <source>
        <dbReference type="ARBA" id="ARBA00023136"/>
    </source>
</evidence>
<dbReference type="InterPro" id="IPR000515">
    <property type="entry name" value="MetI-like"/>
</dbReference>
<keyword evidence="4 7" id="KW-0812">Transmembrane</keyword>
<feature type="transmembrane region" description="Helical" evidence="7">
    <location>
        <begin position="64"/>
        <end position="90"/>
    </location>
</feature>
<feature type="domain" description="ABC transmembrane type-1" evidence="8">
    <location>
        <begin position="60"/>
        <end position="275"/>
    </location>
</feature>
<keyword evidence="3" id="KW-1003">Cell membrane</keyword>
<sequence>MKTTGGIPDIPTVLVTVLLAGPVLAGLAGTAAPAFGYFPALGYDTLSLAPFRQLVAMPGLADSVLLSIGTGLSASILSLAIVLAFVAGWSGTRTFRRLTRLLSPLLSVPHAAAAIGLAFLIAPSGFLVRLVSPWATGWTRPPDVLILNDPYGIAMTFGLVAKEVPFLFLMTLAALSRPHIQDYFKAGAGLGYGRMATFFKIILPQIYPLIRLPVLAVIAFATSVVDVAEILGPTLPQPLAPRLVDWMNDPDLSMRLTASAGALLQLAVSAAALLVYLALESLFTAAMRRQIASGRRRPREFWRRRFALLPMLVIISAMALSLVLLALWASAKSWWFPAALPQKFSLSRALETLHMGSSSLAATLVIAAGSALIVTALTLWLLEARDFRKRHETGRLKVLVFLPLLIPQIGFLFGLQMLFLLAGLSGTLAGVLLAHLIFVFPYAFLALSDPWKRLDPRYAKAAYSAGASRARVFWHIRLPLLLRPVLVTFAVSIAVSVGQYLPTLMIGAGRVVTVTTESVALASGGSRPAAALYALLQLVIPFIGFTLAVLVPALVFRNRAAMRLEQAAFR</sequence>
<feature type="transmembrane region" description="Helical" evidence="7">
    <location>
        <begin position="480"/>
        <end position="501"/>
    </location>
</feature>
<dbReference type="Pfam" id="PF00528">
    <property type="entry name" value="BPD_transp_1"/>
    <property type="match status" value="1"/>
</dbReference>
<organism evidence="9 10">
    <name type="scientific">Roseibium salinum</name>
    <dbReference type="NCBI Taxonomy" id="1604349"/>
    <lineage>
        <taxon>Bacteria</taxon>
        <taxon>Pseudomonadati</taxon>
        <taxon>Pseudomonadota</taxon>
        <taxon>Alphaproteobacteria</taxon>
        <taxon>Hyphomicrobiales</taxon>
        <taxon>Stappiaceae</taxon>
        <taxon>Roseibium</taxon>
    </lineage>
</organism>
<comment type="subcellular location">
    <subcellularLocation>
        <location evidence="1 7">Cell membrane</location>
        <topology evidence="1 7">Multi-pass membrane protein</topology>
    </subcellularLocation>
</comment>
<dbReference type="PROSITE" id="PS50928">
    <property type="entry name" value="ABC_TM1"/>
    <property type="match status" value="2"/>
</dbReference>
<dbReference type="PANTHER" id="PTHR30183:SF6">
    <property type="entry name" value="INNER MEMBRANE ABC TRANSPORTER PERMEASE PROTEIN YNJC"/>
    <property type="match status" value="1"/>
</dbReference>
<name>A0ABT3R579_9HYPH</name>
<evidence type="ECO:0000256" key="3">
    <source>
        <dbReference type="ARBA" id="ARBA00022475"/>
    </source>
</evidence>
<comment type="caution">
    <text evidence="9">The sequence shown here is derived from an EMBL/GenBank/DDBJ whole genome shotgun (WGS) entry which is preliminary data.</text>
</comment>
<dbReference type="Proteomes" id="UP001300261">
    <property type="component" value="Unassembled WGS sequence"/>
</dbReference>
<evidence type="ECO:0000256" key="4">
    <source>
        <dbReference type="ARBA" id="ARBA00022692"/>
    </source>
</evidence>
<dbReference type="RefSeq" id="WP_265963989.1">
    <property type="nucleotide sequence ID" value="NZ_JAPEVI010000003.1"/>
</dbReference>
<evidence type="ECO:0000256" key="5">
    <source>
        <dbReference type="ARBA" id="ARBA00022989"/>
    </source>
</evidence>
<comment type="similarity">
    <text evidence="7">Belongs to the binding-protein-dependent transport system permease family.</text>
</comment>
<feature type="transmembrane region" description="Helical" evidence="7">
    <location>
        <begin position="428"/>
        <end position="447"/>
    </location>
</feature>
<feature type="transmembrane region" description="Helical" evidence="7">
    <location>
        <begin position="252"/>
        <end position="279"/>
    </location>
</feature>
<dbReference type="Gene3D" id="1.10.3720.10">
    <property type="entry name" value="MetI-like"/>
    <property type="match status" value="2"/>
</dbReference>
<evidence type="ECO:0000313" key="10">
    <source>
        <dbReference type="Proteomes" id="UP001300261"/>
    </source>
</evidence>
<dbReference type="CDD" id="cd06261">
    <property type="entry name" value="TM_PBP2"/>
    <property type="match status" value="1"/>
</dbReference>
<reference evidence="9 10" key="1">
    <citation type="journal article" date="2016" name="Int. J. Syst. Evol. Microbiol.">
        <title>Labrenzia salina sp. nov., isolated from the rhizosphere of the halophyte Arthrocnemum macrostachyum.</title>
        <authorList>
            <person name="Camacho M."/>
            <person name="Redondo-Gomez S."/>
            <person name="Rodriguez-Llorente I."/>
            <person name="Rohde M."/>
            <person name="Sproer C."/>
            <person name="Schumann P."/>
            <person name="Klenk H.P."/>
            <person name="Montero-Calasanz M.D.C."/>
        </authorList>
    </citation>
    <scope>NUCLEOTIDE SEQUENCE [LARGE SCALE GENOMIC DNA]</scope>
    <source>
        <strain evidence="9 10">DSM 29163</strain>
    </source>
</reference>
<evidence type="ECO:0000313" key="9">
    <source>
        <dbReference type="EMBL" id="MCX2724177.1"/>
    </source>
</evidence>
<evidence type="ECO:0000256" key="1">
    <source>
        <dbReference type="ARBA" id="ARBA00004651"/>
    </source>
</evidence>
<keyword evidence="5 7" id="KW-1133">Transmembrane helix</keyword>
<evidence type="ECO:0000256" key="7">
    <source>
        <dbReference type="RuleBase" id="RU363032"/>
    </source>
</evidence>
<dbReference type="EMBL" id="JAPEVI010000003">
    <property type="protein sequence ID" value="MCX2724177.1"/>
    <property type="molecule type" value="Genomic_DNA"/>
</dbReference>
<dbReference type="SUPFAM" id="SSF161098">
    <property type="entry name" value="MetI-like"/>
    <property type="match status" value="2"/>
</dbReference>
<protein>
    <submittedName>
        <fullName evidence="9">ABC transporter permease subunit</fullName>
    </submittedName>
</protein>
<feature type="transmembrane region" description="Helical" evidence="7">
    <location>
        <begin position="151"/>
        <end position="175"/>
    </location>
</feature>
<feature type="transmembrane region" description="Helical" evidence="7">
    <location>
        <begin position="12"/>
        <end position="38"/>
    </location>
</feature>
<gene>
    <name evidence="9" type="ORF">ON753_17650</name>
</gene>
<accession>A0ABT3R579</accession>
<feature type="transmembrane region" description="Helical" evidence="7">
    <location>
        <begin position="111"/>
        <end position="131"/>
    </location>
</feature>
<feature type="transmembrane region" description="Helical" evidence="7">
    <location>
        <begin position="306"/>
        <end position="331"/>
    </location>
</feature>
<evidence type="ECO:0000259" key="8">
    <source>
        <dbReference type="PROSITE" id="PS50928"/>
    </source>
</evidence>